<evidence type="ECO:0000313" key="2">
    <source>
        <dbReference type="Proteomes" id="UP001206572"/>
    </source>
</evidence>
<accession>A0ABT2AEW9</accession>
<dbReference type="RefSeq" id="WP_258825869.1">
    <property type="nucleotide sequence ID" value="NZ_JANUHA010000001.1"/>
</dbReference>
<sequence length="342" mass="38022">MDALAHITNLAQDCVGYSPLILLGSGASAGHGIPGMWHLGEHLTNSVLPDGLTDTDKKGWESFLNLLPTTDLESALTNVTLTARMTTHVVTSTWDYLNKYDINVFERVCSDRRYLPLTKLYQHLFRSTNKEVQVVTPNYDRLAEYAAEAGGFTAYTGFSFGYLGSRSPVPGPRVFQGKAQTRTVSVWKVHGSFGWFSDLDGTVISLPPSAIRPTSLTPVIITPGIEKYRLTHEEPFRTTMQQADEAIRSAKAYLCIGYGFNDRHIQTLMVGRCESEDVPLILLTKEISPTAHQFLRAGKCRRYAALEECGNNTKIFCNEFPDGIEVKNASLWKLADFMNLVS</sequence>
<gene>
    <name evidence="1" type="ORF">NX780_00290</name>
</gene>
<dbReference type="EMBL" id="JANUHA010000001">
    <property type="protein sequence ID" value="MCS0594777.1"/>
    <property type="molecule type" value="Genomic_DNA"/>
</dbReference>
<comment type="caution">
    <text evidence="1">The sequence shown here is derived from an EMBL/GenBank/DDBJ whole genome shotgun (WGS) entry which is preliminary data.</text>
</comment>
<dbReference type="Pfam" id="PF13289">
    <property type="entry name" value="SIR2_2"/>
    <property type="match status" value="1"/>
</dbReference>
<organism evidence="1 2">
    <name type="scientific">Massilia agri</name>
    <dbReference type="NCBI Taxonomy" id="1886785"/>
    <lineage>
        <taxon>Bacteria</taxon>
        <taxon>Pseudomonadati</taxon>
        <taxon>Pseudomonadota</taxon>
        <taxon>Betaproteobacteria</taxon>
        <taxon>Burkholderiales</taxon>
        <taxon>Oxalobacteraceae</taxon>
        <taxon>Telluria group</taxon>
        <taxon>Massilia</taxon>
    </lineage>
</organism>
<dbReference type="InterPro" id="IPR029035">
    <property type="entry name" value="DHS-like_NAD/FAD-binding_dom"/>
</dbReference>
<dbReference type="SUPFAM" id="SSF52467">
    <property type="entry name" value="DHS-like NAD/FAD-binding domain"/>
    <property type="match status" value="1"/>
</dbReference>
<proteinExistence type="predicted"/>
<reference evidence="1 2" key="1">
    <citation type="submission" date="2022-08" db="EMBL/GenBank/DDBJ databases">
        <title>Reclassification of Massilia species as members of the genera Telluria, Duganella, Pseudoduganella, Mokoshia gen. nov. and Zemynaea gen. nov. using orthogonal and non-orthogonal genome-based approaches.</title>
        <authorList>
            <person name="Bowman J.P."/>
        </authorList>
    </citation>
    <scope>NUCLEOTIDE SEQUENCE [LARGE SCALE GENOMIC DNA]</scope>
    <source>
        <strain evidence="1 2">JCM 31661</strain>
    </source>
</reference>
<dbReference type="Proteomes" id="UP001206572">
    <property type="component" value="Unassembled WGS sequence"/>
</dbReference>
<evidence type="ECO:0000313" key="1">
    <source>
        <dbReference type="EMBL" id="MCS0594777.1"/>
    </source>
</evidence>
<protein>
    <submittedName>
        <fullName evidence="1">SIR2 family protein</fullName>
    </submittedName>
</protein>
<name>A0ABT2AEW9_9BURK</name>
<keyword evidence="2" id="KW-1185">Reference proteome</keyword>